<dbReference type="EMBL" id="PVMZ01000005">
    <property type="protein sequence ID" value="PRX22019.1"/>
    <property type="molecule type" value="Genomic_DNA"/>
</dbReference>
<evidence type="ECO:0000259" key="2">
    <source>
        <dbReference type="Pfam" id="PF14016"/>
    </source>
</evidence>
<dbReference type="AlphaFoldDB" id="A0A2T0KF69"/>
<dbReference type="InterPro" id="IPR025326">
    <property type="entry name" value="DUF4232"/>
</dbReference>
<feature type="region of interest" description="Disordered" evidence="1">
    <location>
        <begin position="218"/>
        <end position="250"/>
    </location>
</feature>
<organism evidence="3 4">
    <name type="scientific">Actinoplanes italicus</name>
    <dbReference type="NCBI Taxonomy" id="113567"/>
    <lineage>
        <taxon>Bacteria</taxon>
        <taxon>Bacillati</taxon>
        <taxon>Actinomycetota</taxon>
        <taxon>Actinomycetes</taxon>
        <taxon>Micromonosporales</taxon>
        <taxon>Micromonosporaceae</taxon>
        <taxon>Actinoplanes</taxon>
    </lineage>
</organism>
<keyword evidence="4" id="KW-1185">Reference proteome</keyword>
<sequence>MSGQEWIRLPSGARQRPGVVAGGKNDPVIGIRARRLVVSLTAVALLAGCARPVSGYESPPDPAPVPYGKATPSATAATCPPEGVRLEVGGGDAAMGLRVLSITLVNCGPRTYRLNGYPAVRPLDEDRAALRVQVLHGVKEILGSMPWDGPPAPVTLEPGQRAGTAVAWRNTYDDIREPPVTVTFLDITPQAGRPAQTVEPTGGLDLGSTGRFGVSAWSVLPDSDTTGAPTDPPVPGASASEPVETIPPLL</sequence>
<reference evidence="3 4" key="1">
    <citation type="submission" date="2018-03" db="EMBL/GenBank/DDBJ databases">
        <title>Genomic Encyclopedia of Archaeal and Bacterial Type Strains, Phase II (KMG-II): from individual species to whole genera.</title>
        <authorList>
            <person name="Goeker M."/>
        </authorList>
    </citation>
    <scope>NUCLEOTIDE SEQUENCE [LARGE SCALE GENOMIC DNA]</scope>
    <source>
        <strain evidence="3 4">DSM 43146</strain>
    </source>
</reference>
<comment type="caution">
    <text evidence="3">The sequence shown here is derived from an EMBL/GenBank/DDBJ whole genome shotgun (WGS) entry which is preliminary data.</text>
</comment>
<evidence type="ECO:0000313" key="4">
    <source>
        <dbReference type="Proteomes" id="UP000239415"/>
    </source>
</evidence>
<dbReference type="Pfam" id="PF14016">
    <property type="entry name" value="DUF4232"/>
    <property type="match status" value="1"/>
</dbReference>
<dbReference type="OrthoDB" id="3827416at2"/>
<proteinExistence type="predicted"/>
<gene>
    <name evidence="3" type="ORF">CLV67_105196</name>
</gene>
<evidence type="ECO:0000256" key="1">
    <source>
        <dbReference type="SAM" id="MobiDB-lite"/>
    </source>
</evidence>
<dbReference type="Proteomes" id="UP000239415">
    <property type="component" value="Unassembled WGS sequence"/>
</dbReference>
<accession>A0A2T0KF69</accession>
<protein>
    <submittedName>
        <fullName evidence="3">Uncharacterized protein DUF4232</fullName>
    </submittedName>
</protein>
<name>A0A2T0KF69_9ACTN</name>
<feature type="domain" description="DUF4232" evidence="2">
    <location>
        <begin position="79"/>
        <end position="217"/>
    </location>
</feature>
<evidence type="ECO:0000313" key="3">
    <source>
        <dbReference type="EMBL" id="PRX22019.1"/>
    </source>
</evidence>